<accession>A0A6M3IT13</accession>
<evidence type="ECO:0000313" key="2">
    <source>
        <dbReference type="EMBL" id="QJA60361.1"/>
    </source>
</evidence>
<proteinExistence type="predicted"/>
<dbReference type="AlphaFoldDB" id="A0A6M3IT13"/>
<dbReference type="Pfam" id="PF04233">
    <property type="entry name" value="Phage_Mu_F"/>
    <property type="match status" value="1"/>
</dbReference>
<feature type="domain" description="Phage head morphogenesis" evidence="1">
    <location>
        <begin position="562"/>
        <end position="662"/>
    </location>
</feature>
<gene>
    <name evidence="2" type="ORF">MM415B01123_0003</name>
</gene>
<evidence type="ECO:0000259" key="1">
    <source>
        <dbReference type="Pfam" id="PF04233"/>
    </source>
</evidence>
<protein>
    <recommendedName>
        <fullName evidence="1">Phage head morphogenesis domain-containing protein</fullName>
    </recommendedName>
</protein>
<dbReference type="EMBL" id="MT141406">
    <property type="protein sequence ID" value="QJA60361.1"/>
    <property type="molecule type" value="Genomic_DNA"/>
</dbReference>
<dbReference type="Pfam" id="PF06074">
    <property type="entry name" value="Portal_Mu"/>
    <property type="match status" value="1"/>
</dbReference>
<reference evidence="2" key="1">
    <citation type="submission" date="2020-03" db="EMBL/GenBank/DDBJ databases">
        <title>The deep terrestrial virosphere.</title>
        <authorList>
            <person name="Holmfeldt K."/>
            <person name="Nilsson E."/>
            <person name="Simone D."/>
            <person name="Lopez-Fernandez M."/>
            <person name="Wu X."/>
            <person name="de Brujin I."/>
            <person name="Lundin D."/>
            <person name="Andersson A."/>
            <person name="Bertilsson S."/>
            <person name="Dopson M."/>
        </authorList>
    </citation>
    <scope>NUCLEOTIDE SEQUENCE</scope>
    <source>
        <strain evidence="2">MM415B01123</strain>
    </source>
</reference>
<sequence>MKLNIQLGKFKFALGKQSVKSSAIGSSGTSVYNGFITEEYKTELQGQAGIKIYDQMRRSDCMIQAMLTALSLPLRSAEWFIAPPEEATPIEQEATDFINDALFNKMSITFDDFLNHVLLMNPFGFMIFEKVFKIEDGKIYWKKLAPRLPKTLHKWLLDEEGGLTGIQQYALKNNTYNYFTIPIKDLIVFTRNREGSNYEGMSVLRAPYKNWFFKDLLCKIAAQGLERQAIGIIIGKLAKGFTPTDKTAMEDLIENIRTNEESGGVLPPDYDVVITEGKIKSQELLEHINYHDTQMTKSILAQFLQLGTNSTGSYALSADQSGFFMMALNSMAKYISDTMNRYAIKELVDMNFSVNRYPKLKVKLDELDIDKIINGIDKLTTNQVIIPDEDLETFTRNLLSLPQAKVDTNKVSVTARKPRGMVKFKLSENGFRRDFTKWEKVVNFAELKDRFDNAAEDFIDSLNEIIVKQSANITTQITAIVESGKIGELEKITSGYKGKYSATIKRIIRDLAKFGNDSVLAEHKIATSNLPTALNSWLSAKGETLANLHCAKIESTSILTALNSINAGKSNKAIIYDVKNAISKWAEKELKATSSVTVGEAINEGRQAAAYSSGEFQAAQYSALLDDRTCPLCEQLDGKIITLDNPDYDEYTPPVHSNCRCIWVYIGKEETNLDITWQKPNNDITNKYGKLIASEKYCNH</sequence>
<dbReference type="InterPro" id="IPR009279">
    <property type="entry name" value="Portal_Mu"/>
</dbReference>
<dbReference type="InterPro" id="IPR006528">
    <property type="entry name" value="Phage_head_morphogenesis_dom"/>
</dbReference>
<organism evidence="2">
    <name type="scientific">viral metagenome</name>
    <dbReference type="NCBI Taxonomy" id="1070528"/>
    <lineage>
        <taxon>unclassified sequences</taxon>
        <taxon>metagenomes</taxon>
        <taxon>organismal metagenomes</taxon>
    </lineage>
</organism>
<dbReference type="NCBIfam" id="TIGR01641">
    <property type="entry name" value="phageSPP1_gp7"/>
    <property type="match status" value="1"/>
</dbReference>
<name>A0A6M3IT13_9ZZZZ</name>